<proteinExistence type="predicted"/>
<dbReference type="KEGG" id="cthd:CDO33_11000"/>
<name>A0A2K2FQY4_9CLOT</name>
<evidence type="ECO:0000313" key="1">
    <source>
        <dbReference type="EMBL" id="PNU01195.1"/>
    </source>
</evidence>
<comment type="caution">
    <text evidence="1">The sequence shown here is derived from an EMBL/GenBank/DDBJ whole genome shotgun (WGS) entry which is preliminary data.</text>
</comment>
<protein>
    <submittedName>
        <fullName evidence="1">Uncharacterized protein</fullName>
    </submittedName>
</protein>
<accession>A0A2K2FQY4</accession>
<evidence type="ECO:0000313" key="2">
    <source>
        <dbReference type="Proteomes" id="UP000236151"/>
    </source>
</evidence>
<reference evidence="1 2" key="1">
    <citation type="submission" date="2017-06" db="EMBL/GenBank/DDBJ databases">
        <title>Investigating the central metabolism of Clostridium thermosuccinogenes.</title>
        <authorList>
            <person name="Koendjbiharie J.G."/>
            <person name="van Kranenburg R."/>
        </authorList>
    </citation>
    <scope>NUCLEOTIDE SEQUENCE [LARGE SCALE GENOMIC DNA]</scope>
    <source>
        <strain evidence="1 2">DSM 5806</strain>
    </source>
</reference>
<organism evidence="1 2">
    <name type="scientific">Clostridium thermosuccinogenes</name>
    <dbReference type="NCBI Taxonomy" id="84032"/>
    <lineage>
        <taxon>Bacteria</taxon>
        <taxon>Bacillati</taxon>
        <taxon>Bacillota</taxon>
        <taxon>Clostridia</taxon>
        <taxon>Eubacteriales</taxon>
        <taxon>Clostridiaceae</taxon>
        <taxon>Clostridium</taxon>
    </lineage>
</organism>
<sequence length="287" mass="31213">MPGYARANRIYAYAQSRGIHIPWDGIHIGGGMQMRRWWMYGIGFARRKRSKIIKTGIPAQLPEGIKSSERFAAKSEGSKNNTILNTASRKTISANRDKIKSSTVSKGEVLRNPGDAEAARPSVIPVDIETAKATVIPGYIETAKATRNSVIPGYIETTKAAGNLEALESIDTSGHMETARIEFAKHMRRYIGETVTVFVRAGGASGRSFTGVLMNVTNEYIRLVSQIGPVPSCGLARVCKVACCRCYYKARAPYTLGRSTPVGILGRAGSIVNIPVKKIVSFIHNPI</sequence>
<dbReference type="AlphaFoldDB" id="A0A2K2FQY4"/>
<dbReference type="EMBL" id="NIOJ01000003">
    <property type="protein sequence ID" value="PNU01195.1"/>
    <property type="molecule type" value="Genomic_DNA"/>
</dbReference>
<gene>
    <name evidence="1" type="ORF">CDQ84_02080</name>
</gene>
<dbReference type="Proteomes" id="UP000236151">
    <property type="component" value="Unassembled WGS sequence"/>
</dbReference>
<keyword evidence="2" id="KW-1185">Reference proteome</keyword>